<keyword evidence="4" id="KW-1185">Reference proteome</keyword>
<gene>
    <name evidence="3" type="ORF">HBH25_14680</name>
</gene>
<feature type="compositionally biased region" description="Basic and acidic residues" evidence="1">
    <location>
        <begin position="62"/>
        <end position="73"/>
    </location>
</feature>
<evidence type="ECO:0000313" key="4">
    <source>
        <dbReference type="Proteomes" id="UP000746535"/>
    </source>
</evidence>
<accession>A0ABX0YJG9</accession>
<dbReference type="SUPFAM" id="SSF54909">
    <property type="entry name" value="Dimeric alpha+beta barrel"/>
    <property type="match status" value="1"/>
</dbReference>
<feature type="compositionally biased region" description="Basic and acidic residues" evidence="1">
    <location>
        <begin position="46"/>
        <end position="55"/>
    </location>
</feature>
<organism evidence="3 4">
    <name type="scientific">Pseudomonas quercus</name>
    <dbReference type="NCBI Taxonomy" id="2722792"/>
    <lineage>
        <taxon>Bacteria</taxon>
        <taxon>Pseudomonadati</taxon>
        <taxon>Pseudomonadota</taxon>
        <taxon>Gammaproteobacteria</taxon>
        <taxon>Pseudomonadales</taxon>
        <taxon>Pseudomonadaceae</taxon>
        <taxon>Pseudomonas</taxon>
    </lineage>
</organism>
<dbReference type="Gene3D" id="3.30.70.100">
    <property type="match status" value="2"/>
</dbReference>
<comment type="caution">
    <text evidence="3">The sequence shown here is derived from an EMBL/GenBank/DDBJ whole genome shotgun (WGS) entry which is preliminary data.</text>
</comment>
<protein>
    <recommendedName>
        <fullName evidence="2">EthD domain-containing protein</fullName>
    </recommendedName>
</protein>
<sequence length="340" mass="38460">MTDHTDIEFLDPRDSDMLQRAPLGALRPSSTAPLIVTPTFVSRTDATPEHQRAHDAGSGVDKNGKEVRNPDQHPQRLALEPNLNLAFEHWDEYWRKVHGPKFAYEEPGTSNDLVVRYDQVHRIASGPSSAFRPPYRAQTVADGRLQPEPARHVPAYHRPDWDGFAYIAYGEQADIEKTLSQAQYAERIIADEQTAFRMVTRELAREYILIPSATHREPVSLVKLHFCKAGVSRETFQDTWLHGLADEVMGKAATQAYVKRYVQLHPFGSTQEDPEGSKIDGISVFSFANLNDAEDFVASRDWTDLETAESAFTDAERSHFWTAINYVVINRVGPERATDR</sequence>
<evidence type="ECO:0000256" key="1">
    <source>
        <dbReference type="SAM" id="MobiDB-lite"/>
    </source>
</evidence>
<dbReference type="InterPro" id="IPR009799">
    <property type="entry name" value="EthD_dom"/>
</dbReference>
<proteinExistence type="predicted"/>
<dbReference type="EMBL" id="JAAVJI010000008">
    <property type="protein sequence ID" value="NJP02093.1"/>
    <property type="molecule type" value="Genomic_DNA"/>
</dbReference>
<feature type="region of interest" description="Disordered" evidence="1">
    <location>
        <begin position="44"/>
        <end position="73"/>
    </location>
</feature>
<dbReference type="Pfam" id="PF07110">
    <property type="entry name" value="EthD"/>
    <property type="match status" value="1"/>
</dbReference>
<evidence type="ECO:0000313" key="3">
    <source>
        <dbReference type="EMBL" id="NJP02093.1"/>
    </source>
</evidence>
<reference evidence="3 4" key="1">
    <citation type="submission" date="2020-03" db="EMBL/GenBank/DDBJ databases">
        <authorList>
            <person name="Wang L."/>
            <person name="He N."/>
            <person name="Li Y."/>
            <person name="Fang Y."/>
            <person name="Zhang F."/>
        </authorList>
    </citation>
    <scope>NUCLEOTIDE SEQUENCE [LARGE SCALE GENOMIC DNA]</scope>
    <source>
        <strain evidence="4">hsmgli-8</strain>
    </source>
</reference>
<dbReference type="Proteomes" id="UP000746535">
    <property type="component" value="Unassembled WGS sequence"/>
</dbReference>
<name>A0ABX0YJG9_9PSED</name>
<evidence type="ECO:0000259" key="2">
    <source>
        <dbReference type="Pfam" id="PF07110"/>
    </source>
</evidence>
<dbReference type="RefSeq" id="WP_168084659.1">
    <property type="nucleotide sequence ID" value="NZ_JAAVJI010000008.1"/>
</dbReference>
<dbReference type="InterPro" id="IPR011008">
    <property type="entry name" value="Dimeric_a/b-barrel"/>
</dbReference>
<feature type="domain" description="EthD" evidence="2">
    <location>
        <begin position="228"/>
        <end position="315"/>
    </location>
</feature>